<sequence length="134" mass="15710">MTRFESRRDSGHGRALDIVLASGKPDWPAIWYAKLRRHHQIAQRERWKFDGEHVVAYLISVKADGMPIWKRTKVAEALLEFRRRKRWEECPRLEEVCETLRRIQRSQQKGEPGDAGKQSQDFGSDLEGSPILRN</sequence>
<accession>A0A5C6BAN0</accession>
<name>A0A5C6BAN0_9BACT</name>
<organism evidence="2 3">
    <name type="scientific">Stieleria varia</name>
    <dbReference type="NCBI Taxonomy" id="2528005"/>
    <lineage>
        <taxon>Bacteria</taxon>
        <taxon>Pseudomonadati</taxon>
        <taxon>Planctomycetota</taxon>
        <taxon>Planctomycetia</taxon>
        <taxon>Pirellulales</taxon>
        <taxon>Pirellulaceae</taxon>
        <taxon>Stieleria</taxon>
    </lineage>
</organism>
<evidence type="ECO:0000313" key="3">
    <source>
        <dbReference type="Proteomes" id="UP000320176"/>
    </source>
</evidence>
<gene>
    <name evidence="2" type="ORF">Pla52n_01370</name>
</gene>
<dbReference type="AlphaFoldDB" id="A0A5C6BAN0"/>
<proteinExistence type="predicted"/>
<protein>
    <submittedName>
        <fullName evidence="2">Uncharacterized protein</fullName>
    </submittedName>
</protein>
<dbReference type="EMBL" id="SJPN01000001">
    <property type="protein sequence ID" value="TWU07564.1"/>
    <property type="molecule type" value="Genomic_DNA"/>
</dbReference>
<feature type="region of interest" description="Disordered" evidence="1">
    <location>
        <begin position="103"/>
        <end position="134"/>
    </location>
</feature>
<reference evidence="2 3" key="1">
    <citation type="submission" date="2019-02" db="EMBL/GenBank/DDBJ databases">
        <title>Deep-cultivation of Planctomycetes and their phenomic and genomic characterization uncovers novel biology.</title>
        <authorList>
            <person name="Wiegand S."/>
            <person name="Jogler M."/>
            <person name="Boedeker C."/>
            <person name="Pinto D."/>
            <person name="Vollmers J."/>
            <person name="Rivas-Marin E."/>
            <person name="Kohn T."/>
            <person name="Peeters S.H."/>
            <person name="Heuer A."/>
            <person name="Rast P."/>
            <person name="Oberbeckmann S."/>
            <person name="Bunk B."/>
            <person name="Jeske O."/>
            <person name="Meyerdierks A."/>
            <person name="Storesund J.E."/>
            <person name="Kallscheuer N."/>
            <person name="Luecker S."/>
            <person name="Lage O.M."/>
            <person name="Pohl T."/>
            <person name="Merkel B.J."/>
            <person name="Hornburger P."/>
            <person name="Mueller R.-W."/>
            <person name="Bruemmer F."/>
            <person name="Labrenz M."/>
            <person name="Spormann A.M."/>
            <person name="Op Den Camp H."/>
            <person name="Overmann J."/>
            <person name="Amann R."/>
            <person name="Jetten M.S.M."/>
            <person name="Mascher T."/>
            <person name="Medema M.H."/>
            <person name="Devos D.P."/>
            <person name="Kaster A.-K."/>
            <person name="Ovreas L."/>
            <person name="Rohde M."/>
            <person name="Galperin M.Y."/>
            <person name="Jogler C."/>
        </authorList>
    </citation>
    <scope>NUCLEOTIDE SEQUENCE [LARGE SCALE GENOMIC DNA]</scope>
    <source>
        <strain evidence="2 3">Pla52n</strain>
    </source>
</reference>
<keyword evidence="3" id="KW-1185">Reference proteome</keyword>
<evidence type="ECO:0000256" key="1">
    <source>
        <dbReference type="SAM" id="MobiDB-lite"/>
    </source>
</evidence>
<dbReference type="Proteomes" id="UP000320176">
    <property type="component" value="Unassembled WGS sequence"/>
</dbReference>
<evidence type="ECO:0000313" key="2">
    <source>
        <dbReference type="EMBL" id="TWU07564.1"/>
    </source>
</evidence>
<comment type="caution">
    <text evidence="2">The sequence shown here is derived from an EMBL/GenBank/DDBJ whole genome shotgun (WGS) entry which is preliminary data.</text>
</comment>